<organism evidence="2 3">
    <name type="scientific">Niabella yanshanensis</name>
    <dbReference type="NCBI Taxonomy" id="577386"/>
    <lineage>
        <taxon>Bacteria</taxon>
        <taxon>Pseudomonadati</taxon>
        <taxon>Bacteroidota</taxon>
        <taxon>Chitinophagia</taxon>
        <taxon>Chitinophagales</taxon>
        <taxon>Chitinophagaceae</taxon>
        <taxon>Niabella</taxon>
    </lineage>
</organism>
<protein>
    <submittedName>
        <fullName evidence="2">PIN domain-containing protein</fullName>
    </submittedName>
</protein>
<dbReference type="Pfam" id="PF13470">
    <property type="entry name" value="PIN_3"/>
    <property type="match status" value="1"/>
</dbReference>
<feature type="domain" description="PIN" evidence="1">
    <location>
        <begin position="2"/>
        <end position="117"/>
    </location>
</feature>
<evidence type="ECO:0000313" key="2">
    <source>
        <dbReference type="EMBL" id="WQD40155.1"/>
    </source>
</evidence>
<gene>
    <name evidence="2" type="ORF">U0035_08365</name>
</gene>
<accession>A0ABZ0WCK4</accession>
<keyword evidence="3" id="KW-1185">Reference proteome</keyword>
<dbReference type="CDD" id="cd09854">
    <property type="entry name" value="PIN_VapC-like"/>
    <property type="match status" value="1"/>
</dbReference>
<dbReference type="InterPro" id="IPR029060">
    <property type="entry name" value="PIN-like_dom_sf"/>
</dbReference>
<evidence type="ECO:0000259" key="1">
    <source>
        <dbReference type="Pfam" id="PF13470"/>
    </source>
</evidence>
<dbReference type="EMBL" id="CP139960">
    <property type="protein sequence ID" value="WQD40155.1"/>
    <property type="molecule type" value="Genomic_DNA"/>
</dbReference>
<dbReference type="RefSeq" id="WP_114789540.1">
    <property type="nucleotide sequence ID" value="NZ_CP139960.1"/>
</dbReference>
<dbReference type="Gene3D" id="3.40.50.1010">
    <property type="entry name" value="5'-nuclease"/>
    <property type="match status" value="1"/>
</dbReference>
<dbReference type="SUPFAM" id="SSF88723">
    <property type="entry name" value="PIN domain-like"/>
    <property type="match status" value="1"/>
</dbReference>
<sequence length="139" mass="15492">MKIFVDANILVAVVNKQYPVFTYASRVLSWATANKHQLVTSAVALAITYYFAEKKHGATSAKARMVLLMQYVLIADCGNDEVVLAACDKKVKDFEDGLQYYSALNAGCSCIVTENTADFYFSSVDVLSAQNFLLKYYRK</sequence>
<reference evidence="2 3" key="1">
    <citation type="submission" date="2023-12" db="EMBL/GenBank/DDBJ databases">
        <title>Genome sequencing and assembly of bacterial species from a model synthetic community.</title>
        <authorList>
            <person name="Hogle S.L."/>
        </authorList>
    </citation>
    <scope>NUCLEOTIDE SEQUENCE [LARGE SCALE GENOMIC DNA]</scope>
    <source>
        <strain evidence="2 3">HAMBI_3031</strain>
    </source>
</reference>
<proteinExistence type="predicted"/>
<name>A0ABZ0WCK4_9BACT</name>
<evidence type="ECO:0000313" key="3">
    <source>
        <dbReference type="Proteomes" id="UP001325680"/>
    </source>
</evidence>
<dbReference type="InterPro" id="IPR002716">
    <property type="entry name" value="PIN_dom"/>
</dbReference>
<dbReference type="Proteomes" id="UP001325680">
    <property type="component" value="Chromosome"/>
</dbReference>